<gene>
    <name evidence="1" type="ORF">PoB_007284600</name>
</gene>
<evidence type="ECO:0000313" key="2">
    <source>
        <dbReference type="Proteomes" id="UP000735302"/>
    </source>
</evidence>
<keyword evidence="2" id="KW-1185">Reference proteome</keyword>
<reference evidence="1 2" key="1">
    <citation type="journal article" date="2021" name="Elife">
        <title>Chloroplast acquisition without the gene transfer in kleptoplastic sea slugs, Plakobranchus ocellatus.</title>
        <authorList>
            <person name="Maeda T."/>
            <person name="Takahashi S."/>
            <person name="Yoshida T."/>
            <person name="Shimamura S."/>
            <person name="Takaki Y."/>
            <person name="Nagai Y."/>
            <person name="Toyoda A."/>
            <person name="Suzuki Y."/>
            <person name="Arimoto A."/>
            <person name="Ishii H."/>
            <person name="Satoh N."/>
            <person name="Nishiyama T."/>
            <person name="Hasebe M."/>
            <person name="Maruyama T."/>
            <person name="Minagawa J."/>
            <person name="Obokata J."/>
            <person name="Shigenobu S."/>
        </authorList>
    </citation>
    <scope>NUCLEOTIDE SEQUENCE [LARGE SCALE GENOMIC DNA]</scope>
</reference>
<evidence type="ECO:0000313" key="1">
    <source>
        <dbReference type="EMBL" id="GFO46341.1"/>
    </source>
</evidence>
<protein>
    <submittedName>
        <fullName evidence="1">Uncharacterized protein</fullName>
    </submittedName>
</protein>
<organism evidence="1 2">
    <name type="scientific">Plakobranchus ocellatus</name>
    <dbReference type="NCBI Taxonomy" id="259542"/>
    <lineage>
        <taxon>Eukaryota</taxon>
        <taxon>Metazoa</taxon>
        <taxon>Spiralia</taxon>
        <taxon>Lophotrochozoa</taxon>
        <taxon>Mollusca</taxon>
        <taxon>Gastropoda</taxon>
        <taxon>Heterobranchia</taxon>
        <taxon>Euthyneura</taxon>
        <taxon>Panpulmonata</taxon>
        <taxon>Sacoglossa</taxon>
        <taxon>Placobranchoidea</taxon>
        <taxon>Plakobranchidae</taxon>
        <taxon>Plakobranchus</taxon>
    </lineage>
</organism>
<comment type="caution">
    <text evidence="1">The sequence shown here is derived from an EMBL/GenBank/DDBJ whole genome shotgun (WGS) entry which is preliminary data.</text>
</comment>
<sequence length="120" mass="13985">MDLFTPLLDEIDLPSSITTCLLLLSYFAYLDFSAGHKAKVWVSLHPCWMIWIYPRLQLFASGGARTRDIRVPADLRADSLATVYRRPRIKSLKYNLNSLYLWQKKTFTRPESKAECRKTN</sequence>
<proteinExistence type="predicted"/>
<dbReference type="AlphaFoldDB" id="A0AAV4DQE4"/>
<accession>A0AAV4DQE4</accession>
<name>A0AAV4DQE4_9GAST</name>
<dbReference type="Proteomes" id="UP000735302">
    <property type="component" value="Unassembled WGS sequence"/>
</dbReference>
<dbReference type="EMBL" id="BLXT01008183">
    <property type="protein sequence ID" value="GFO46341.1"/>
    <property type="molecule type" value="Genomic_DNA"/>
</dbReference>